<dbReference type="EMBL" id="GBXM01030590">
    <property type="protein sequence ID" value="JAH77987.1"/>
    <property type="molecule type" value="Transcribed_RNA"/>
</dbReference>
<sequence>MNTSLYVSNWNYFNFLMIRLSREKAHVGCLPLLFYCSVVDPKFCV</sequence>
<proteinExistence type="predicted"/>
<accession>A0A0E9VIU0</accession>
<organism evidence="1">
    <name type="scientific">Anguilla anguilla</name>
    <name type="common">European freshwater eel</name>
    <name type="synonym">Muraena anguilla</name>
    <dbReference type="NCBI Taxonomy" id="7936"/>
    <lineage>
        <taxon>Eukaryota</taxon>
        <taxon>Metazoa</taxon>
        <taxon>Chordata</taxon>
        <taxon>Craniata</taxon>
        <taxon>Vertebrata</taxon>
        <taxon>Euteleostomi</taxon>
        <taxon>Actinopterygii</taxon>
        <taxon>Neopterygii</taxon>
        <taxon>Teleostei</taxon>
        <taxon>Anguilliformes</taxon>
        <taxon>Anguillidae</taxon>
        <taxon>Anguilla</taxon>
    </lineage>
</organism>
<reference evidence="1" key="1">
    <citation type="submission" date="2014-11" db="EMBL/GenBank/DDBJ databases">
        <authorList>
            <person name="Amaro Gonzalez C."/>
        </authorList>
    </citation>
    <scope>NUCLEOTIDE SEQUENCE</scope>
</reference>
<name>A0A0E9VIU0_ANGAN</name>
<protein>
    <submittedName>
        <fullName evidence="1">Uncharacterized protein</fullName>
    </submittedName>
</protein>
<evidence type="ECO:0000313" key="1">
    <source>
        <dbReference type="EMBL" id="JAH77987.1"/>
    </source>
</evidence>
<dbReference type="AlphaFoldDB" id="A0A0E9VIU0"/>
<reference evidence="1" key="2">
    <citation type="journal article" date="2015" name="Fish Shellfish Immunol.">
        <title>Early steps in the European eel (Anguilla anguilla)-Vibrio vulnificus interaction in the gills: Role of the RtxA13 toxin.</title>
        <authorList>
            <person name="Callol A."/>
            <person name="Pajuelo D."/>
            <person name="Ebbesson L."/>
            <person name="Teles M."/>
            <person name="MacKenzie S."/>
            <person name="Amaro C."/>
        </authorList>
    </citation>
    <scope>NUCLEOTIDE SEQUENCE</scope>
</reference>